<dbReference type="RefSeq" id="WP_060918098.1">
    <property type="nucleotide sequence ID" value="NZ_KQ960081.1"/>
</dbReference>
<dbReference type="AlphaFoldDB" id="A0A134A9P2"/>
<evidence type="ECO:0000259" key="1">
    <source>
        <dbReference type="Pfam" id="PF13614"/>
    </source>
</evidence>
<reference evidence="3" key="1">
    <citation type="submission" date="2016-01" db="EMBL/GenBank/DDBJ databases">
        <authorList>
            <person name="Mitreva M."/>
            <person name="Pepin K.H."/>
            <person name="Mihindukulasuriya K.A."/>
            <person name="Fulton R."/>
            <person name="Fronick C."/>
            <person name="O'Laughlin M."/>
            <person name="Miner T."/>
            <person name="Herter B."/>
            <person name="Rosa B.A."/>
            <person name="Cordes M."/>
            <person name="Tomlinson C."/>
            <person name="Wollam A."/>
            <person name="Palsikar V.B."/>
            <person name="Mardis E.R."/>
            <person name="Wilson R.K."/>
        </authorList>
    </citation>
    <scope>NUCLEOTIDE SEQUENCE [LARGE SCALE GENOMIC DNA]</scope>
    <source>
        <strain evidence="3">KA00185</strain>
    </source>
</reference>
<dbReference type="STRING" id="157687.HMPREF3180_01408"/>
<name>A0A134A9P2_9FUSO</name>
<dbReference type="InterPro" id="IPR027417">
    <property type="entry name" value="P-loop_NTPase"/>
</dbReference>
<proteinExistence type="predicted"/>
<feature type="domain" description="AAA" evidence="1">
    <location>
        <begin position="1"/>
        <end position="147"/>
    </location>
</feature>
<organism evidence="2 3">
    <name type="scientific">Leptotrichia wadei</name>
    <dbReference type="NCBI Taxonomy" id="157687"/>
    <lineage>
        <taxon>Bacteria</taxon>
        <taxon>Fusobacteriati</taxon>
        <taxon>Fusobacteriota</taxon>
        <taxon>Fusobacteriia</taxon>
        <taxon>Fusobacteriales</taxon>
        <taxon>Leptotrichiaceae</taxon>
        <taxon>Leptotrichia</taxon>
    </lineage>
</organism>
<evidence type="ECO:0000313" key="2">
    <source>
        <dbReference type="EMBL" id="KXB64404.1"/>
    </source>
</evidence>
<dbReference type="OrthoDB" id="9815116at2"/>
<dbReference type="PATRIC" id="fig|157687.3.peg.1404"/>
<gene>
    <name evidence="2" type="ORF">HMPREF3180_01408</name>
</gene>
<evidence type="ECO:0000313" key="3">
    <source>
        <dbReference type="Proteomes" id="UP000070483"/>
    </source>
</evidence>
<dbReference type="SUPFAM" id="SSF52540">
    <property type="entry name" value="P-loop containing nucleoside triphosphate hydrolases"/>
    <property type="match status" value="1"/>
</dbReference>
<accession>A0A134A9P2</accession>
<dbReference type="InterPro" id="IPR025669">
    <property type="entry name" value="AAA_dom"/>
</dbReference>
<sequence length="246" mass="27669">MKKIAIVNNKGGCGKTTTVFNLAHYFAKQGLKTLTVDTDPQLNLSTNFGVNVNELNFSLGDYLLERSNEFEPEMLNENLHLISAGPEAEKDMEELKNQGPYYYQLLNNFLENLSENYDVIIFDTAPAFNAYTTSAIYTSSVYPVILPGINELLGLNATINFTQGLGKDISGIILIRKEKTALSDQIQEQLQEEYKDYLLKNIIRKNVALSECIVTHQSIFDYSKNANGAKDYSNLAKEIMKKEGIR</sequence>
<dbReference type="Proteomes" id="UP000070483">
    <property type="component" value="Unassembled WGS sequence"/>
</dbReference>
<dbReference type="PANTHER" id="PTHR13696:SF99">
    <property type="entry name" value="COBYRINIC ACID AC-DIAMIDE SYNTHASE"/>
    <property type="match status" value="1"/>
</dbReference>
<dbReference type="EMBL" id="LSDD01000099">
    <property type="protein sequence ID" value="KXB64404.1"/>
    <property type="molecule type" value="Genomic_DNA"/>
</dbReference>
<dbReference type="PANTHER" id="PTHR13696">
    <property type="entry name" value="P-LOOP CONTAINING NUCLEOSIDE TRIPHOSPHATE HYDROLASE"/>
    <property type="match status" value="1"/>
</dbReference>
<dbReference type="CDD" id="cd02042">
    <property type="entry name" value="ParAB_family"/>
    <property type="match status" value="1"/>
</dbReference>
<dbReference type="Pfam" id="PF13614">
    <property type="entry name" value="AAA_31"/>
    <property type="match status" value="1"/>
</dbReference>
<protein>
    <submittedName>
        <fullName evidence="2">CobQ/CobB/MinD/ParA nucleotide binding domain protein</fullName>
    </submittedName>
</protein>
<dbReference type="InterPro" id="IPR050678">
    <property type="entry name" value="DNA_Partitioning_ATPase"/>
</dbReference>
<dbReference type="Gene3D" id="3.40.50.300">
    <property type="entry name" value="P-loop containing nucleotide triphosphate hydrolases"/>
    <property type="match status" value="1"/>
</dbReference>
<comment type="caution">
    <text evidence="2">The sequence shown here is derived from an EMBL/GenBank/DDBJ whole genome shotgun (WGS) entry which is preliminary data.</text>
</comment>
<keyword evidence="3" id="KW-1185">Reference proteome</keyword>